<evidence type="ECO:0000256" key="2">
    <source>
        <dbReference type="ARBA" id="ARBA00005182"/>
    </source>
</evidence>
<feature type="domain" description="AlgX/AlgJ SGNH hydrolase-like" evidence="7">
    <location>
        <begin position="104"/>
        <end position="342"/>
    </location>
</feature>
<evidence type="ECO:0000256" key="4">
    <source>
        <dbReference type="ARBA" id="ARBA00022729"/>
    </source>
</evidence>
<gene>
    <name evidence="8" type="ORF">Poly30_45130</name>
</gene>
<comment type="subcellular location">
    <subcellularLocation>
        <location evidence="1">Periplasm</location>
    </subcellularLocation>
</comment>
<dbReference type="GO" id="GO:0042597">
    <property type="term" value="C:periplasmic space"/>
    <property type="evidence" value="ECO:0007669"/>
    <property type="project" value="UniProtKB-SubCell"/>
</dbReference>
<keyword evidence="4" id="KW-0732">Signal</keyword>
<sequence length="588" mass="63166">MGAMEELVETPQRTRGLTWPGAFFLALLLATALADQVAPLGPPRLVGQERAREKALAGSAHFADGSLAQLAERHLRLNSRVRRRVAPYWIAFVTRYLGSATGDVVVGREGWLFLRDRAMISAAEAERSVALMGRLCLAMDRRLSGRGTRLVWIPVPRKATAAEALLPEGFSLLEDFDPSVDRMLIDGLLGDGARVVDAGRAWGELPSGASYLPLDTHWSDVGQAALAAEVARLYPAPEEARFEGFAVTRREEPARAALLDSIGIGETYPPGALFPKGQVERVILAPEDIPQAADRPWAVLAGTSFTADFDFHAHLSLATASRLGKVAMAATPFGASLAFVLAQYAGRPLPGTIFVEFPLHEMFMVGKGLQRVQLGITQVFALLPLRTAQPLEWASPPGRAAGGGSFRYPAGRILSSGDGAVALQIEIESEAPSRWELRLDGIAFTWKAAPGRSITYLPIVEGREIGRAIELVALDPPGRLAKVHMVPVLEAPAASARPWRGPERIARDDVAQLQWISRAGPGPIEIRASGRTPEGDPVEAVWSFKDVQAPGAVLGLTRFRGGFLEGVSVTGPTGEEIDVDVRIVARGD</sequence>
<evidence type="ECO:0000256" key="1">
    <source>
        <dbReference type="ARBA" id="ARBA00004418"/>
    </source>
</evidence>
<accession>A0A518EY03</accession>
<keyword evidence="6" id="KW-0016">Alginate biosynthesis</keyword>
<evidence type="ECO:0000256" key="5">
    <source>
        <dbReference type="ARBA" id="ARBA00022764"/>
    </source>
</evidence>
<evidence type="ECO:0000313" key="9">
    <source>
        <dbReference type="Proteomes" id="UP000320390"/>
    </source>
</evidence>
<dbReference type="Proteomes" id="UP000320390">
    <property type="component" value="Chromosome"/>
</dbReference>
<keyword evidence="9" id="KW-1185">Reference proteome</keyword>
<proteinExistence type="predicted"/>
<evidence type="ECO:0000313" key="8">
    <source>
        <dbReference type="EMBL" id="QDV08957.1"/>
    </source>
</evidence>
<reference evidence="8 9" key="1">
    <citation type="submission" date="2019-02" db="EMBL/GenBank/DDBJ databases">
        <title>Deep-cultivation of Planctomycetes and their phenomic and genomic characterization uncovers novel biology.</title>
        <authorList>
            <person name="Wiegand S."/>
            <person name="Jogler M."/>
            <person name="Boedeker C."/>
            <person name="Pinto D."/>
            <person name="Vollmers J."/>
            <person name="Rivas-Marin E."/>
            <person name="Kohn T."/>
            <person name="Peeters S.H."/>
            <person name="Heuer A."/>
            <person name="Rast P."/>
            <person name="Oberbeckmann S."/>
            <person name="Bunk B."/>
            <person name="Jeske O."/>
            <person name="Meyerdierks A."/>
            <person name="Storesund J.E."/>
            <person name="Kallscheuer N."/>
            <person name="Luecker S."/>
            <person name="Lage O.M."/>
            <person name="Pohl T."/>
            <person name="Merkel B.J."/>
            <person name="Hornburger P."/>
            <person name="Mueller R.-W."/>
            <person name="Bruemmer F."/>
            <person name="Labrenz M."/>
            <person name="Spormann A.M."/>
            <person name="Op den Camp H."/>
            <person name="Overmann J."/>
            <person name="Amann R."/>
            <person name="Jetten M.S.M."/>
            <person name="Mascher T."/>
            <person name="Medema M.H."/>
            <person name="Devos D.P."/>
            <person name="Kaster A.-K."/>
            <person name="Ovreas L."/>
            <person name="Rohde M."/>
            <person name="Galperin M.Y."/>
            <person name="Jogler C."/>
        </authorList>
    </citation>
    <scope>NUCLEOTIDE SEQUENCE [LARGE SCALE GENOMIC DNA]</scope>
    <source>
        <strain evidence="8 9">Poly30</strain>
    </source>
</reference>
<protein>
    <recommendedName>
        <fullName evidence="7">AlgX/AlgJ SGNH hydrolase-like domain-containing protein</fullName>
    </recommendedName>
</protein>
<dbReference type="InterPro" id="IPR031811">
    <property type="entry name" value="ALGX/ALGJ_SGNH-like"/>
</dbReference>
<organism evidence="8 9">
    <name type="scientific">Saltatorellus ferox</name>
    <dbReference type="NCBI Taxonomy" id="2528018"/>
    <lineage>
        <taxon>Bacteria</taxon>
        <taxon>Pseudomonadati</taxon>
        <taxon>Planctomycetota</taxon>
        <taxon>Planctomycetia</taxon>
        <taxon>Planctomycetia incertae sedis</taxon>
        <taxon>Saltatorellus</taxon>
    </lineage>
</organism>
<keyword evidence="3" id="KW-0808">Transferase</keyword>
<dbReference type="GO" id="GO:0042121">
    <property type="term" value="P:alginic acid biosynthetic process"/>
    <property type="evidence" value="ECO:0007669"/>
    <property type="project" value="UniProtKB-UniPathway"/>
</dbReference>
<evidence type="ECO:0000259" key="7">
    <source>
        <dbReference type="Pfam" id="PF16822"/>
    </source>
</evidence>
<comment type="pathway">
    <text evidence="2">Glycan biosynthesis; alginate biosynthesis.</text>
</comment>
<dbReference type="EMBL" id="CP036434">
    <property type="protein sequence ID" value="QDV08957.1"/>
    <property type="molecule type" value="Genomic_DNA"/>
</dbReference>
<dbReference type="Pfam" id="PF16822">
    <property type="entry name" value="ALGX"/>
    <property type="match status" value="1"/>
</dbReference>
<dbReference type="UniPathway" id="UPA00286"/>
<evidence type="ECO:0000256" key="6">
    <source>
        <dbReference type="ARBA" id="ARBA00022841"/>
    </source>
</evidence>
<dbReference type="AlphaFoldDB" id="A0A518EY03"/>
<evidence type="ECO:0000256" key="3">
    <source>
        <dbReference type="ARBA" id="ARBA00022679"/>
    </source>
</evidence>
<keyword evidence="5" id="KW-0574">Periplasm</keyword>
<dbReference type="GO" id="GO:0016740">
    <property type="term" value="F:transferase activity"/>
    <property type="evidence" value="ECO:0007669"/>
    <property type="project" value="UniProtKB-KW"/>
</dbReference>
<name>A0A518EY03_9BACT</name>